<accession>A0A0G4PNY1</accession>
<proteinExistence type="predicted"/>
<dbReference type="AlphaFoldDB" id="A0A0G4PNY1"/>
<keyword evidence="2" id="KW-1185">Reference proteome</keyword>
<evidence type="ECO:0000313" key="2">
    <source>
        <dbReference type="Proteomes" id="UP000053732"/>
    </source>
</evidence>
<sequence length="51" mass="5918">MEGEGKYSKACILRKSASRSRCGGYQFEKWRLCNSQHNPIDFHSDLNGPWK</sequence>
<dbReference type="Proteomes" id="UP000053732">
    <property type="component" value="Unassembled WGS sequence"/>
</dbReference>
<dbReference type="EMBL" id="HG793158">
    <property type="protein sequence ID" value="CRL28085.1"/>
    <property type="molecule type" value="Genomic_DNA"/>
</dbReference>
<gene>
    <name evidence="1" type="ORF">PCAMFM013_S025g000143</name>
</gene>
<protein>
    <submittedName>
        <fullName evidence="1">Str. FM013</fullName>
    </submittedName>
</protein>
<name>A0A0G4PNY1_PENC3</name>
<organism evidence="1 2">
    <name type="scientific">Penicillium camemberti (strain FM 013)</name>
    <dbReference type="NCBI Taxonomy" id="1429867"/>
    <lineage>
        <taxon>Eukaryota</taxon>
        <taxon>Fungi</taxon>
        <taxon>Dikarya</taxon>
        <taxon>Ascomycota</taxon>
        <taxon>Pezizomycotina</taxon>
        <taxon>Eurotiomycetes</taxon>
        <taxon>Eurotiomycetidae</taxon>
        <taxon>Eurotiales</taxon>
        <taxon>Aspergillaceae</taxon>
        <taxon>Penicillium</taxon>
    </lineage>
</organism>
<reference evidence="1 2" key="1">
    <citation type="journal article" date="2014" name="Nat. Commun.">
        <title>Multiple recent horizontal transfers of a large genomic region in cheese making fungi.</title>
        <authorList>
            <person name="Cheeseman K."/>
            <person name="Ropars J."/>
            <person name="Renault P."/>
            <person name="Dupont J."/>
            <person name="Gouzy J."/>
            <person name="Branca A."/>
            <person name="Abraham A.L."/>
            <person name="Ceppi M."/>
            <person name="Conseiller E."/>
            <person name="Debuchy R."/>
            <person name="Malagnac F."/>
            <person name="Goarin A."/>
            <person name="Silar P."/>
            <person name="Lacoste S."/>
            <person name="Sallet E."/>
            <person name="Bensimon A."/>
            <person name="Giraud T."/>
            <person name="Brygoo Y."/>
        </authorList>
    </citation>
    <scope>NUCLEOTIDE SEQUENCE [LARGE SCALE GENOMIC DNA]</scope>
    <source>
        <strain evidence="2">FM 013</strain>
    </source>
</reference>
<evidence type="ECO:0000313" key="1">
    <source>
        <dbReference type="EMBL" id="CRL28085.1"/>
    </source>
</evidence>